<reference evidence="1" key="1">
    <citation type="submission" date="2021-05" db="EMBL/GenBank/DDBJ databases">
        <authorList>
            <person name="Alioto T."/>
            <person name="Alioto T."/>
            <person name="Gomez Garrido J."/>
        </authorList>
    </citation>
    <scope>NUCLEOTIDE SEQUENCE</scope>
</reference>
<proteinExistence type="predicted"/>
<dbReference type="AlphaFoldDB" id="A0A8D8C9M2"/>
<name>A0A8D8C9M2_CULPI</name>
<organism evidence="1">
    <name type="scientific">Culex pipiens</name>
    <name type="common">House mosquito</name>
    <dbReference type="NCBI Taxonomy" id="7175"/>
    <lineage>
        <taxon>Eukaryota</taxon>
        <taxon>Metazoa</taxon>
        <taxon>Ecdysozoa</taxon>
        <taxon>Arthropoda</taxon>
        <taxon>Hexapoda</taxon>
        <taxon>Insecta</taxon>
        <taxon>Pterygota</taxon>
        <taxon>Neoptera</taxon>
        <taxon>Endopterygota</taxon>
        <taxon>Diptera</taxon>
        <taxon>Nematocera</taxon>
        <taxon>Culicoidea</taxon>
        <taxon>Culicidae</taxon>
        <taxon>Culicinae</taxon>
        <taxon>Culicini</taxon>
        <taxon>Culex</taxon>
        <taxon>Culex</taxon>
    </lineage>
</organism>
<sequence>MKTKEAGPSRLADRLAAAAADANCICRRPETNVFCGNCSAKFFGRVQRTCPSHTHVIYLLDYGYCPKCKAPWRSLEEFSAAEMFKKDLAKLGTASSKPVIRT</sequence>
<evidence type="ECO:0000313" key="1">
    <source>
        <dbReference type="EMBL" id="CAG6490464.1"/>
    </source>
</evidence>
<accession>A0A8D8C9M2</accession>
<dbReference type="EMBL" id="HBUE01115568">
    <property type="protein sequence ID" value="CAG6490464.1"/>
    <property type="molecule type" value="Transcribed_RNA"/>
</dbReference>
<protein>
    <submittedName>
        <fullName evidence="1">Uncharacterized protein CG13380</fullName>
    </submittedName>
</protein>